<dbReference type="CDD" id="cd02513">
    <property type="entry name" value="CMP-NeuAc_Synthase"/>
    <property type="match status" value="1"/>
</dbReference>
<dbReference type="AlphaFoldDB" id="K1GHC8"/>
<evidence type="ECO:0000313" key="2">
    <source>
        <dbReference type="Proteomes" id="UP000005809"/>
    </source>
</evidence>
<comment type="caution">
    <text evidence="1">The sequence shown here is derived from an EMBL/GenBank/DDBJ whole genome shotgun (WGS) entry which is preliminary data.</text>
</comment>
<dbReference type="InterPro" id="IPR029044">
    <property type="entry name" value="Nucleotide-diphossugar_trans"/>
</dbReference>
<evidence type="ECO:0008006" key="3">
    <source>
        <dbReference type="Google" id="ProtNLM"/>
    </source>
</evidence>
<dbReference type="SUPFAM" id="SSF53448">
    <property type="entry name" value="Nucleotide-diphospho-sugar transferases"/>
    <property type="match status" value="1"/>
</dbReference>
<accession>K1GHC8</accession>
<dbReference type="InterPro" id="IPR050793">
    <property type="entry name" value="CMP-NeuNAc_synthase"/>
</dbReference>
<dbReference type="GO" id="GO:0008781">
    <property type="term" value="F:N-acylneuraminate cytidylyltransferase activity"/>
    <property type="evidence" value="ECO:0007669"/>
    <property type="project" value="TreeGrafter"/>
</dbReference>
<dbReference type="PANTHER" id="PTHR21485">
    <property type="entry name" value="HAD SUPERFAMILY MEMBERS CMAS AND KDSC"/>
    <property type="match status" value="1"/>
</dbReference>
<reference evidence="1 2" key="1">
    <citation type="submission" date="2012-05" db="EMBL/GenBank/DDBJ databases">
        <title>The Genome Sequence of Fusobacterium periodontium Oral Taxon 201 Strain D10.</title>
        <authorList>
            <consortium name="The Broad Institute Genome Sequencing Platform"/>
            <consortium name="The Broad Institute Genome Sequencing Center for Infectious Disease"/>
            <person name="Earl A."/>
            <person name="Ward D."/>
            <person name="Feldgarden M."/>
            <person name="Gevers D."/>
            <person name="Strauss J."/>
            <person name="Sibley C."/>
            <person name="White A."/>
            <person name="Ambrose C.E."/>
            <person name="Allen-Vercoe E."/>
            <person name="Walker B."/>
            <person name="Young S.K."/>
            <person name="Zeng Q."/>
            <person name="Gargeya S."/>
            <person name="Fitzgerald M."/>
            <person name="Haas B."/>
            <person name="Abouelleil A."/>
            <person name="Alvarado L."/>
            <person name="Arachchi H.M."/>
            <person name="Berlin A.M."/>
            <person name="Chapman S.B."/>
            <person name="Goldberg J."/>
            <person name="Griggs A."/>
            <person name="Gujja S."/>
            <person name="Hansen M."/>
            <person name="Howarth C."/>
            <person name="Imamovic A."/>
            <person name="Larimer J."/>
            <person name="McCowan C."/>
            <person name="Montmayeur A."/>
            <person name="Murphy C."/>
            <person name="Neiman D."/>
            <person name="Pearson M."/>
            <person name="Priest M."/>
            <person name="Roberts A."/>
            <person name="Saif S."/>
            <person name="Shea T."/>
            <person name="Sisk P."/>
            <person name="Sykes S."/>
            <person name="Wortman J."/>
            <person name="Nusbaum C."/>
            <person name="Birren B."/>
        </authorList>
    </citation>
    <scope>NUCLEOTIDE SEQUENCE [LARGE SCALE GENOMIC DNA]</scope>
    <source>
        <strain evidence="1 2">D10</strain>
    </source>
</reference>
<dbReference type="InterPro" id="IPR003329">
    <property type="entry name" value="Cytidylyl_trans"/>
</dbReference>
<sequence>MYKGKKFLCVIPARKGSKRIKWKNIVPLAGKPLLEYTIECAKKSIYIDRVIVSTDSYFIKKLAQQNGVDVPFLRPRNLATDEAKTIDVLLHAIEYCESIENQKYDYIVLLQNTSPLRKTWQVDEAIEKIVNNDFESLVSISVLKVRPELMRKFYDDKNIIPIFNEKETGNLLYRVNGAIYINKINKNLNKNTILANNNLAYIMDKKTSVDIDTIEDIEMAEYYLETKKG</sequence>
<dbReference type="EMBL" id="ACIF01000219">
    <property type="protein sequence ID" value="EKA93509.1"/>
    <property type="molecule type" value="Genomic_DNA"/>
</dbReference>
<organism evidence="1 2">
    <name type="scientific">Fusobacterium periodonticum D10</name>
    <dbReference type="NCBI Taxonomy" id="620833"/>
    <lineage>
        <taxon>Bacteria</taxon>
        <taxon>Fusobacteriati</taxon>
        <taxon>Fusobacteriota</taxon>
        <taxon>Fusobacteriia</taxon>
        <taxon>Fusobacteriales</taxon>
        <taxon>Fusobacteriaceae</taxon>
        <taxon>Fusobacterium</taxon>
    </lineage>
</organism>
<protein>
    <recommendedName>
        <fullName evidence="3">N-acylneuraminate cytidylyltransferase</fullName>
    </recommendedName>
</protein>
<proteinExistence type="predicted"/>
<dbReference type="HOGENOM" id="CLU_042930_1_1_0"/>
<dbReference type="PANTHER" id="PTHR21485:SF6">
    <property type="entry name" value="N-ACYLNEURAMINATE CYTIDYLYLTRANSFERASE-RELATED"/>
    <property type="match status" value="1"/>
</dbReference>
<evidence type="ECO:0000313" key="1">
    <source>
        <dbReference type="EMBL" id="EKA93509.1"/>
    </source>
</evidence>
<name>K1GHC8_9FUSO</name>
<dbReference type="Pfam" id="PF02348">
    <property type="entry name" value="CTP_transf_3"/>
    <property type="match status" value="1"/>
</dbReference>
<dbReference type="PATRIC" id="fig|620833.3.peg.1228"/>
<dbReference type="Proteomes" id="UP000005809">
    <property type="component" value="Unassembled WGS sequence"/>
</dbReference>
<gene>
    <name evidence="1" type="ORF">FPOG_00224</name>
</gene>
<dbReference type="Gene3D" id="3.90.550.10">
    <property type="entry name" value="Spore Coat Polysaccharide Biosynthesis Protein SpsA, Chain A"/>
    <property type="match status" value="1"/>
</dbReference>
<dbReference type="RefSeq" id="WP_005967425.1">
    <property type="nucleotide sequence ID" value="NZ_JH815384.1"/>
</dbReference>